<protein>
    <submittedName>
        <fullName evidence="2">Uncharacterized protein</fullName>
    </submittedName>
</protein>
<keyword evidence="1" id="KW-1133">Transmembrane helix</keyword>
<feature type="transmembrane region" description="Helical" evidence="1">
    <location>
        <begin position="20"/>
        <end position="38"/>
    </location>
</feature>
<dbReference type="RefSeq" id="WP_009882813.1">
    <property type="nucleotide sequence ID" value="NZ_AAGP01000010.1"/>
</dbReference>
<evidence type="ECO:0000256" key="1">
    <source>
        <dbReference type="SAM" id="Phobius"/>
    </source>
</evidence>
<feature type="transmembrane region" description="Helical" evidence="1">
    <location>
        <begin position="44"/>
        <end position="62"/>
    </location>
</feature>
<dbReference type="EMBL" id="CP025330">
    <property type="protein sequence ID" value="AZT95148.1"/>
    <property type="molecule type" value="Genomic_DNA"/>
</dbReference>
<gene>
    <name evidence="2" type="ORF">CXR23_20005</name>
</gene>
<dbReference type="Proteomes" id="UP000283000">
    <property type="component" value="Chromosome"/>
</dbReference>
<keyword evidence="1" id="KW-0812">Transmembrane</keyword>
<reference evidence="2 3" key="1">
    <citation type="submission" date="2017-12" db="EMBL/GenBank/DDBJ databases">
        <authorList>
            <person name="Levesque S."/>
        </authorList>
    </citation>
    <scope>NUCLEOTIDE SEQUENCE [LARGE SCALE GENOMIC DNA]</scope>
    <source>
        <strain evidence="2 3">SMQ-1417</strain>
    </source>
</reference>
<evidence type="ECO:0000313" key="2">
    <source>
        <dbReference type="EMBL" id="AZT95148.1"/>
    </source>
</evidence>
<evidence type="ECO:0000313" key="3">
    <source>
        <dbReference type="Proteomes" id="UP000283000"/>
    </source>
</evidence>
<organism evidence="2 3">
    <name type="scientific">Brevibacterium aurantiacum</name>
    <dbReference type="NCBI Taxonomy" id="273384"/>
    <lineage>
        <taxon>Bacteria</taxon>
        <taxon>Bacillati</taxon>
        <taxon>Actinomycetota</taxon>
        <taxon>Actinomycetes</taxon>
        <taxon>Micrococcales</taxon>
        <taxon>Brevibacteriaceae</taxon>
        <taxon>Brevibacterium</taxon>
    </lineage>
</organism>
<proteinExistence type="predicted"/>
<dbReference type="AlphaFoldDB" id="A0A3Q9NU69"/>
<reference evidence="2 3" key="2">
    <citation type="submission" date="2019-01" db="EMBL/GenBank/DDBJ databases">
        <title>Comparative genomic analysis of Brevibacterium aurantiacum sheds light on its evolution and its adaptation to smear-ripened cheeses.</title>
        <authorList>
            <person name="Moineau S."/>
        </authorList>
    </citation>
    <scope>NUCLEOTIDE SEQUENCE [LARGE SCALE GENOMIC DNA]</scope>
    <source>
        <strain evidence="2 3">SMQ-1417</strain>
    </source>
</reference>
<name>A0A3Q9NU69_BREAU</name>
<sequence>MKKAIKELLADRRSLKEAAVVTVLVPLVRFVMHLLGWGHGTFDWWEAILGALLTGVLYWIFVHQRIVALPRRGRHAPLN</sequence>
<accession>A0A3Q9NU69</accession>
<keyword evidence="1" id="KW-0472">Membrane</keyword>